<organism evidence="6 7">
    <name type="scientific">Cohnella boryungensis</name>
    <dbReference type="NCBI Taxonomy" id="768479"/>
    <lineage>
        <taxon>Bacteria</taxon>
        <taxon>Bacillati</taxon>
        <taxon>Bacillota</taxon>
        <taxon>Bacilli</taxon>
        <taxon>Bacillales</taxon>
        <taxon>Paenibacillaceae</taxon>
        <taxon>Cohnella</taxon>
    </lineage>
</organism>
<evidence type="ECO:0000256" key="1">
    <source>
        <dbReference type="ARBA" id="ARBA00010990"/>
    </source>
</evidence>
<dbReference type="Gene3D" id="3.90.470.20">
    <property type="entry name" value="4'-phosphopantetheinyl transferase domain"/>
    <property type="match status" value="2"/>
</dbReference>
<evidence type="ECO:0000259" key="5">
    <source>
        <dbReference type="Pfam" id="PF22624"/>
    </source>
</evidence>
<dbReference type="Proteomes" id="UP001595755">
    <property type="component" value="Unassembled WGS sequence"/>
</dbReference>
<dbReference type="GO" id="GO:0016740">
    <property type="term" value="F:transferase activity"/>
    <property type="evidence" value="ECO:0007669"/>
    <property type="project" value="UniProtKB-KW"/>
</dbReference>
<sequence length="257" mass="28836">MRLPKAGAKPETTADNERNPAQGRVMLYAVRADRPLPRDLHRRFYAICSPARRDRLQRFAREEDARRSLLAEMLLRAALRKDWQTSGSPASLDFEENRYGKPSLRGAARLQFNLSHSGDWCVCAVAESAVGIDVEQIRQQELDWADKLLADDEKAELLALTGYDRLKRFYEIWTLKESYVKALGRGLSHGLSTFSVTAASLGALAPYRAAGYWLDDSHPAAVCAMGGLPQLWAILSPFDIWSLLDHEIEAMRGECGE</sequence>
<gene>
    <name evidence="6" type="ORF">ACFO1S_05730</name>
</gene>
<dbReference type="InterPro" id="IPR050559">
    <property type="entry name" value="P-Pant_transferase_sf"/>
</dbReference>
<feature type="region of interest" description="Disordered" evidence="3">
    <location>
        <begin position="1"/>
        <end position="22"/>
    </location>
</feature>
<dbReference type="Pfam" id="PF22624">
    <property type="entry name" value="AASDHPPT_N"/>
    <property type="match status" value="1"/>
</dbReference>
<evidence type="ECO:0000259" key="4">
    <source>
        <dbReference type="Pfam" id="PF01648"/>
    </source>
</evidence>
<feature type="domain" description="4'-phosphopantetheinyl transferase" evidence="4">
    <location>
        <begin position="129"/>
        <end position="207"/>
    </location>
</feature>
<evidence type="ECO:0000256" key="3">
    <source>
        <dbReference type="SAM" id="MobiDB-lite"/>
    </source>
</evidence>
<dbReference type="SUPFAM" id="SSF56214">
    <property type="entry name" value="4'-phosphopantetheinyl transferase"/>
    <property type="match status" value="2"/>
</dbReference>
<feature type="domain" description="4'-phosphopantetheinyl transferase N-terminal" evidence="5">
    <location>
        <begin position="46"/>
        <end position="125"/>
    </location>
</feature>
<accession>A0ABV8S5V8</accession>
<comment type="similarity">
    <text evidence="1">Belongs to the P-Pant transferase superfamily. Gsp/Sfp/HetI/AcpT family.</text>
</comment>
<evidence type="ECO:0000256" key="2">
    <source>
        <dbReference type="ARBA" id="ARBA00022679"/>
    </source>
</evidence>
<name>A0ABV8S5V8_9BACL</name>
<dbReference type="InterPro" id="IPR037143">
    <property type="entry name" value="4-PPantetheinyl_Trfase_dom_sf"/>
</dbReference>
<dbReference type="EMBL" id="JBHSED010000005">
    <property type="protein sequence ID" value="MFC4302944.1"/>
    <property type="molecule type" value="Genomic_DNA"/>
</dbReference>
<evidence type="ECO:0000313" key="6">
    <source>
        <dbReference type="EMBL" id="MFC4302944.1"/>
    </source>
</evidence>
<keyword evidence="2 6" id="KW-0808">Transferase</keyword>
<dbReference type="InterPro" id="IPR055066">
    <property type="entry name" value="AASDHPPT_N"/>
</dbReference>
<dbReference type="RefSeq" id="WP_204603197.1">
    <property type="nucleotide sequence ID" value="NZ_JBHSED010000005.1"/>
</dbReference>
<dbReference type="PANTHER" id="PTHR12215">
    <property type="entry name" value="PHOSPHOPANTETHEINE TRANSFERASE"/>
    <property type="match status" value="1"/>
</dbReference>
<dbReference type="InterPro" id="IPR008278">
    <property type="entry name" value="4-PPantetheinyl_Trfase_dom"/>
</dbReference>
<keyword evidence="7" id="KW-1185">Reference proteome</keyword>
<evidence type="ECO:0000313" key="7">
    <source>
        <dbReference type="Proteomes" id="UP001595755"/>
    </source>
</evidence>
<comment type="caution">
    <text evidence="6">The sequence shown here is derived from an EMBL/GenBank/DDBJ whole genome shotgun (WGS) entry which is preliminary data.</text>
</comment>
<protein>
    <submittedName>
        <fullName evidence="6">4'-phosphopantetheinyl transferase family protein</fullName>
    </submittedName>
</protein>
<dbReference type="Pfam" id="PF01648">
    <property type="entry name" value="ACPS"/>
    <property type="match status" value="1"/>
</dbReference>
<proteinExistence type="inferred from homology"/>
<reference evidence="7" key="1">
    <citation type="journal article" date="2019" name="Int. J. Syst. Evol. Microbiol.">
        <title>The Global Catalogue of Microorganisms (GCM) 10K type strain sequencing project: providing services to taxonomists for standard genome sequencing and annotation.</title>
        <authorList>
            <consortium name="The Broad Institute Genomics Platform"/>
            <consortium name="The Broad Institute Genome Sequencing Center for Infectious Disease"/>
            <person name="Wu L."/>
            <person name="Ma J."/>
        </authorList>
    </citation>
    <scope>NUCLEOTIDE SEQUENCE [LARGE SCALE GENOMIC DNA]</scope>
    <source>
        <strain evidence="7">CGMCC 4.1641</strain>
    </source>
</reference>
<dbReference type="PANTHER" id="PTHR12215:SF10">
    <property type="entry name" value="L-AMINOADIPATE-SEMIALDEHYDE DEHYDROGENASE-PHOSPHOPANTETHEINYL TRANSFERASE"/>
    <property type="match status" value="1"/>
</dbReference>